<name>A0A8X6NRV6_NEPPI</name>
<sequence>MEIKDELEHGDSEPLFTAMKFSAAEFKRDRASLGDDERSRRPKIATTSYNFAEVHQMVLDDSRIKVREIAEAMSMSEGRFCHVLNQNISMKTQSGCWIPCLLMLAPKRVRLNISNALLVQFRSNKSEFGYRLITVDVP</sequence>
<protein>
    <submittedName>
        <fullName evidence="1">Histone-lysine N-methyltransferase SETMAR</fullName>
    </submittedName>
</protein>
<dbReference type="PANTHER" id="PTHR46060">
    <property type="entry name" value="MARINER MOS1 TRANSPOSASE-LIKE PROTEIN"/>
    <property type="match status" value="1"/>
</dbReference>
<dbReference type="InterPro" id="IPR052709">
    <property type="entry name" value="Transposase-MT_Hybrid"/>
</dbReference>
<comment type="caution">
    <text evidence="1">The sequence shown here is derived from an EMBL/GenBank/DDBJ whole genome shotgun (WGS) entry which is preliminary data.</text>
</comment>
<evidence type="ECO:0000313" key="1">
    <source>
        <dbReference type="EMBL" id="GFT27943.1"/>
    </source>
</evidence>
<gene>
    <name evidence="1" type="primary">SETMR</name>
    <name evidence="1" type="ORF">NPIL_658941</name>
</gene>
<dbReference type="OrthoDB" id="8189655at2759"/>
<proteinExistence type="predicted"/>
<organism evidence="1 2">
    <name type="scientific">Nephila pilipes</name>
    <name type="common">Giant wood spider</name>
    <name type="synonym">Nephila maculata</name>
    <dbReference type="NCBI Taxonomy" id="299642"/>
    <lineage>
        <taxon>Eukaryota</taxon>
        <taxon>Metazoa</taxon>
        <taxon>Ecdysozoa</taxon>
        <taxon>Arthropoda</taxon>
        <taxon>Chelicerata</taxon>
        <taxon>Arachnida</taxon>
        <taxon>Araneae</taxon>
        <taxon>Araneomorphae</taxon>
        <taxon>Entelegynae</taxon>
        <taxon>Araneoidea</taxon>
        <taxon>Nephilidae</taxon>
        <taxon>Nephila</taxon>
    </lineage>
</organism>
<dbReference type="Proteomes" id="UP000887013">
    <property type="component" value="Unassembled WGS sequence"/>
</dbReference>
<keyword evidence="2" id="KW-1185">Reference proteome</keyword>
<accession>A0A8X6NRV6</accession>
<reference evidence="1" key="1">
    <citation type="submission" date="2020-08" db="EMBL/GenBank/DDBJ databases">
        <title>Multicomponent nature underlies the extraordinary mechanical properties of spider dragline silk.</title>
        <authorList>
            <person name="Kono N."/>
            <person name="Nakamura H."/>
            <person name="Mori M."/>
            <person name="Yoshida Y."/>
            <person name="Ohtoshi R."/>
            <person name="Malay A.D."/>
            <person name="Moran D.A.P."/>
            <person name="Tomita M."/>
            <person name="Numata K."/>
            <person name="Arakawa K."/>
        </authorList>
    </citation>
    <scope>NUCLEOTIDE SEQUENCE</scope>
</reference>
<dbReference type="PANTHER" id="PTHR46060:SF1">
    <property type="entry name" value="MARINER MOS1 TRANSPOSASE-LIKE PROTEIN"/>
    <property type="match status" value="1"/>
</dbReference>
<dbReference type="AlphaFoldDB" id="A0A8X6NRV6"/>
<dbReference type="EMBL" id="BMAW01060789">
    <property type="protein sequence ID" value="GFT27943.1"/>
    <property type="molecule type" value="Genomic_DNA"/>
</dbReference>
<evidence type="ECO:0000313" key="2">
    <source>
        <dbReference type="Proteomes" id="UP000887013"/>
    </source>
</evidence>